<comment type="caution">
    <text evidence="2">The sequence shown here is derived from an EMBL/GenBank/DDBJ whole genome shotgun (WGS) entry which is preliminary data.</text>
</comment>
<gene>
    <name evidence="2" type="ORF">DCAF_LOCUS1665</name>
</gene>
<evidence type="ECO:0000313" key="3">
    <source>
        <dbReference type="Proteomes" id="UP001314170"/>
    </source>
</evidence>
<sequence length="297" mass="33590">MACSSSSMVIVGSLDEELSKKHSWVFPGFQLVSDFSLSDRDLVIHYLYEKEIWDAFGGIDNENLFFFTNLKKMSPTTSRTNRLVGSSDGTWHDERRNKRSGWLGIRVACQDIQLQESQIQGSEWCLDDARIQTLLLMILSALYSKKQPKRKRQLDDEEEGDDGMDKNNKRFTGDRLAMSTTVVSMSVNPPHGLLPDHDNDAIGPLELEQEAATNNNGDEHRSLDGADAPEDQPLLTDDAYSFVADDILSIEPFDSNGALRQHRIVGNGEEMALDDDYFRSLFESFYAKKQSPLVTRR</sequence>
<proteinExistence type="predicted"/>
<evidence type="ECO:0008006" key="4">
    <source>
        <dbReference type="Google" id="ProtNLM"/>
    </source>
</evidence>
<protein>
    <recommendedName>
        <fullName evidence="4">NAC domain-containing protein</fullName>
    </recommendedName>
</protein>
<keyword evidence="3" id="KW-1185">Reference proteome</keyword>
<dbReference type="InterPro" id="IPR036093">
    <property type="entry name" value="NAC_dom_sf"/>
</dbReference>
<accession>A0AAV1QR55</accession>
<dbReference type="GO" id="GO:0003677">
    <property type="term" value="F:DNA binding"/>
    <property type="evidence" value="ECO:0007669"/>
    <property type="project" value="InterPro"/>
</dbReference>
<dbReference type="SUPFAM" id="SSF101941">
    <property type="entry name" value="NAC domain"/>
    <property type="match status" value="1"/>
</dbReference>
<dbReference type="Proteomes" id="UP001314170">
    <property type="component" value="Unassembled WGS sequence"/>
</dbReference>
<dbReference type="GO" id="GO:0006355">
    <property type="term" value="P:regulation of DNA-templated transcription"/>
    <property type="evidence" value="ECO:0007669"/>
    <property type="project" value="InterPro"/>
</dbReference>
<evidence type="ECO:0000313" key="2">
    <source>
        <dbReference type="EMBL" id="CAK7324031.1"/>
    </source>
</evidence>
<feature type="region of interest" description="Disordered" evidence="1">
    <location>
        <begin position="148"/>
        <end position="174"/>
    </location>
</feature>
<organism evidence="2 3">
    <name type="scientific">Dovyalis caffra</name>
    <dbReference type="NCBI Taxonomy" id="77055"/>
    <lineage>
        <taxon>Eukaryota</taxon>
        <taxon>Viridiplantae</taxon>
        <taxon>Streptophyta</taxon>
        <taxon>Embryophyta</taxon>
        <taxon>Tracheophyta</taxon>
        <taxon>Spermatophyta</taxon>
        <taxon>Magnoliopsida</taxon>
        <taxon>eudicotyledons</taxon>
        <taxon>Gunneridae</taxon>
        <taxon>Pentapetalae</taxon>
        <taxon>rosids</taxon>
        <taxon>fabids</taxon>
        <taxon>Malpighiales</taxon>
        <taxon>Salicaceae</taxon>
        <taxon>Flacourtieae</taxon>
        <taxon>Dovyalis</taxon>
    </lineage>
</organism>
<dbReference type="AlphaFoldDB" id="A0AAV1QR55"/>
<evidence type="ECO:0000256" key="1">
    <source>
        <dbReference type="SAM" id="MobiDB-lite"/>
    </source>
</evidence>
<reference evidence="2 3" key="1">
    <citation type="submission" date="2024-01" db="EMBL/GenBank/DDBJ databases">
        <authorList>
            <person name="Waweru B."/>
        </authorList>
    </citation>
    <scope>NUCLEOTIDE SEQUENCE [LARGE SCALE GENOMIC DNA]</scope>
</reference>
<dbReference type="EMBL" id="CAWUPB010000234">
    <property type="protein sequence ID" value="CAK7324031.1"/>
    <property type="molecule type" value="Genomic_DNA"/>
</dbReference>
<feature type="compositionally biased region" description="Basic and acidic residues" evidence="1">
    <location>
        <begin position="163"/>
        <end position="173"/>
    </location>
</feature>
<name>A0AAV1QR55_9ROSI</name>